<organism evidence="2 3">
    <name type="scientific">Pseudomonas aeruginosa</name>
    <dbReference type="NCBI Taxonomy" id="287"/>
    <lineage>
        <taxon>Bacteria</taxon>
        <taxon>Pseudomonadati</taxon>
        <taxon>Pseudomonadota</taxon>
        <taxon>Gammaproteobacteria</taxon>
        <taxon>Pseudomonadales</taxon>
        <taxon>Pseudomonadaceae</taxon>
        <taxon>Pseudomonas</taxon>
    </lineage>
</organism>
<evidence type="ECO:0000313" key="3">
    <source>
        <dbReference type="Proteomes" id="UP000194857"/>
    </source>
</evidence>
<comment type="caution">
    <text evidence="2">The sequence shown here is derived from an EMBL/GenBank/DDBJ whole genome shotgun (WGS) entry which is preliminary data.</text>
</comment>
<feature type="transmembrane region" description="Helical" evidence="1">
    <location>
        <begin position="38"/>
        <end position="56"/>
    </location>
</feature>
<evidence type="ECO:0000313" key="2">
    <source>
        <dbReference type="EMBL" id="OTI62935.1"/>
    </source>
</evidence>
<dbReference type="EMBL" id="NFFZ01000004">
    <property type="protein sequence ID" value="OTI62935.1"/>
    <property type="molecule type" value="Genomic_DNA"/>
</dbReference>
<gene>
    <name evidence="2" type="ORF">CAZ10_08780</name>
</gene>
<keyword evidence="1" id="KW-1133">Transmembrane helix</keyword>
<dbReference type="AlphaFoldDB" id="A0A241XRG6"/>
<proteinExistence type="predicted"/>
<evidence type="ECO:0008006" key="4">
    <source>
        <dbReference type="Google" id="ProtNLM"/>
    </source>
</evidence>
<evidence type="ECO:0000256" key="1">
    <source>
        <dbReference type="SAM" id="Phobius"/>
    </source>
</evidence>
<accession>A0A241XRG6</accession>
<keyword evidence="1" id="KW-0812">Transmembrane</keyword>
<protein>
    <recommendedName>
        <fullName evidence="4">Transmembrane protein</fullName>
    </recommendedName>
</protein>
<reference evidence="3" key="1">
    <citation type="submission" date="2017-05" db="EMBL/GenBank/DDBJ databases">
        <authorList>
            <person name="Giani T."/>
            <person name="Arena F."/>
            <person name="Pollini S."/>
            <person name="Di Pilato V."/>
            <person name="D'Andrea M.M."/>
            <person name="Henrici De Angelis L."/>
            <person name="Bassetti M."/>
            <person name="Rossolini G.M."/>
        </authorList>
    </citation>
    <scope>NUCLEOTIDE SEQUENCE [LARGE SCALE GENOMIC DNA]</scope>
    <source>
        <strain evidence="3">S567_C10_BS</strain>
    </source>
</reference>
<keyword evidence="1" id="KW-0472">Membrane</keyword>
<dbReference type="Proteomes" id="UP000194857">
    <property type="component" value="Unassembled WGS sequence"/>
</dbReference>
<feature type="transmembrane region" description="Helical" evidence="1">
    <location>
        <begin position="12"/>
        <end position="32"/>
    </location>
</feature>
<dbReference type="RefSeq" id="WP_065327308.1">
    <property type="nucleotide sequence ID" value="NZ_NFFZ01000004.1"/>
</dbReference>
<sequence>MLRSIAALGKALKPGLIVLGVTLVSYWLLRVLMPEKSLAAPLVYAIGILLSVVMLIKGFSAWFERLGTSVDSPDARARFIKYLDQVSSGVVPPASAEFSANAEQMKGRELPDSFDGCWAFDLSVGKFPAYDIEGYLLLSEQQLCLGLIGGVKGGWHETRHAYAPCEREGSTLTVISSFGSLDWLPPGSQLTIDYDGGEMAQLTSRAVVARMKRSSVPESLKRFIPTLSAP</sequence>
<name>A0A241XRG6_PSEAI</name>